<evidence type="ECO:0000313" key="2">
    <source>
        <dbReference type="EMBL" id="SMF61690.1"/>
    </source>
</evidence>
<organism evidence="2 3">
    <name type="scientific">Allosphingosinicella indica</name>
    <dbReference type="NCBI Taxonomy" id="941907"/>
    <lineage>
        <taxon>Bacteria</taxon>
        <taxon>Pseudomonadati</taxon>
        <taxon>Pseudomonadota</taxon>
        <taxon>Alphaproteobacteria</taxon>
        <taxon>Sphingomonadales</taxon>
        <taxon>Sphingomonadaceae</taxon>
        <taxon>Allosphingosinicella</taxon>
    </lineage>
</organism>
<keyword evidence="1" id="KW-0812">Transmembrane</keyword>
<dbReference type="RefSeq" id="WP_085217522.1">
    <property type="nucleotide sequence ID" value="NZ_LT840185.1"/>
</dbReference>
<protein>
    <recommendedName>
        <fullName evidence="4">Permease</fullName>
    </recommendedName>
</protein>
<keyword evidence="1" id="KW-1133">Transmembrane helix</keyword>
<evidence type="ECO:0000313" key="3">
    <source>
        <dbReference type="Proteomes" id="UP000192934"/>
    </source>
</evidence>
<evidence type="ECO:0008006" key="4">
    <source>
        <dbReference type="Google" id="ProtNLM"/>
    </source>
</evidence>
<gene>
    <name evidence="2" type="ORF">SAMN06295910_0682</name>
</gene>
<keyword evidence="1" id="KW-0472">Membrane</keyword>
<dbReference type="OrthoDB" id="8820484at2"/>
<feature type="transmembrane region" description="Helical" evidence="1">
    <location>
        <begin position="100"/>
        <end position="119"/>
    </location>
</feature>
<feature type="transmembrane region" description="Helical" evidence="1">
    <location>
        <begin position="162"/>
        <end position="181"/>
    </location>
</feature>
<dbReference type="AlphaFoldDB" id="A0A1X7FZY3"/>
<name>A0A1X7FZY3_9SPHN</name>
<dbReference type="STRING" id="941907.SAMN06295910_0682"/>
<feature type="transmembrane region" description="Helical" evidence="1">
    <location>
        <begin position="202"/>
        <end position="219"/>
    </location>
</feature>
<proteinExistence type="predicted"/>
<sequence>MDLLKLIRSFEELLFEVLTWLIYYPRTLGLIARRPLRMIRYSNHELKDSEEEQYTDTLSPPLLLLITIGLMHLIELGMPQRDVLTGRAAQAIFQSDQNVVMLRSFLFGLLSLFAALAVVRNRRQPLERKLLRAPFYGQCYLAAVYALLVSLAGLAAKTGIPHAGPIGVAGLLAATIWYLVVQTMQFRQALTVSWGRAAGISARVYLEAVFAVIVIALILQS</sequence>
<feature type="transmembrane region" description="Helical" evidence="1">
    <location>
        <begin position="139"/>
        <end position="156"/>
    </location>
</feature>
<reference evidence="3" key="1">
    <citation type="submission" date="2017-04" db="EMBL/GenBank/DDBJ databases">
        <authorList>
            <person name="Varghese N."/>
            <person name="Submissions S."/>
        </authorList>
    </citation>
    <scope>NUCLEOTIDE SEQUENCE [LARGE SCALE GENOMIC DNA]</scope>
    <source>
        <strain evidence="3">Dd16</strain>
    </source>
</reference>
<keyword evidence="3" id="KW-1185">Reference proteome</keyword>
<dbReference type="Proteomes" id="UP000192934">
    <property type="component" value="Chromosome I"/>
</dbReference>
<accession>A0A1X7FZY3</accession>
<evidence type="ECO:0000256" key="1">
    <source>
        <dbReference type="SAM" id="Phobius"/>
    </source>
</evidence>
<dbReference type="EMBL" id="LT840185">
    <property type="protein sequence ID" value="SMF61690.1"/>
    <property type="molecule type" value="Genomic_DNA"/>
</dbReference>